<reference evidence="1" key="2">
    <citation type="submission" date="2020-05" db="UniProtKB">
        <authorList>
            <consortium name="EnsemblMetazoa"/>
        </authorList>
    </citation>
    <scope>IDENTIFICATION</scope>
    <source>
        <strain evidence="1">IAEA</strain>
    </source>
</reference>
<dbReference type="AlphaFoldDB" id="A0A1B0C2J8"/>
<evidence type="ECO:0008006" key="3">
    <source>
        <dbReference type="Google" id="ProtNLM"/>
    </source>
</evidence>
<sequence>MSIHKTTTTPYYPLLNSIAERLYKRLKASILPRGNASNELPTAPLGLRPVWNQAVSETPTKMVYRQNACFPAEYSFQGPISNNQRQMEVSLNEPPWFKSGLGYGLIYRRVSNSANNTSNINSFIFNPEYLLDPNKTCQSRSKNSYDLTSLVYNTSAATTPATETRDTKTWKRVLFLHTSTNP</sequence>
<dbReference type="EnsemblMetazoa" id="GPPI047416-RA">
    <property type="protein sequence ID" value="GPPI047416-PA"/>
    <property type="gene ID" value="GPPI047416"/>
</dbReference>
<evidence type="ECO:0000313" key="1">
    <source>
        <dbReference type="EnsemblMetazoa" id="GPPI047416-PA"/>
    </source>
</evidence>
<name>A0A1B0C2J8_9MUSC</name>
<reference evidence="2" key="1">
    <citation type="submission" date="2015-01" db="EMBL/GenBank/DDBJ databases">
        <authorList>
            <person name="Aksoy S."/>
            <person name="Warren W."/>
            <person name="Wilson R.K."/>
        </authorList>
    </citation>
    <scope>NUCLEOTIDE SEQUENCE [LARGE SCALE GENOMIC DNA]</scope>
    <source>
        <strain evidence="2">IAEA</strain>
    </source>
</reference>
<protein>
    <recommendedName>
        <fullName evidence="3">Integrase catalytic domain-containing protein</fullName>
    </recommendedName>
</protein>
<dbReference type="VEuPathDB" id="VectorBase:GPPI047416"/>
<accession>A0A1B0C2J8</accession>
<dbReference type="Proteomes" id="UP000092460">
    <property type="component" value="Unassembled WGS sequence"/>
</dbReference>
<dbReference type="EMBL" id="JXJN01024561">
    <property type="status" value="NOT_ANNOTATED_CDS"/>
    <property type="molecule type" value="Genomic_DNA"/>
</dbReference>
<proteinExistence type="predicted"/>
<organism evidence="1 2">
    <name type="scientific">Glossina palpalis gambiensis</name>
    <dbReference type="NCBI Taxonomy" id="67801"/>
    <lineage>
        <taxon>Eukaryota</taxon>
        <taxon>Metazoa</taxon>
        <taxon>Ecdysozoa</taxon>
        <taxon>Arthropoda</taxon>
        <taxon>Hexapoda</taxon>
        <taxon>Insecta</taxon>
        <taxon>Pterygota</taxon>
        <taxon>Neoptera</taxon>
        <taxon>Endopterygota</taxon>
        <taxon>Diptera</taxon>
        <taxon>Brachycera</taxon>
        <taxon>Muscomorpha</taxon>
        <taxon>Hippoboscoidea</taxon>
        <taxon>Glossinidae</taxon>
        <taxon>Glossina</taxon>
    </lineage>
</organism>
<evidence type="ECO:0000313" key="2">
    <source>
        <dbReference type="Proteomes" id="UP000092460"/>
    </source>
</evidence>
<keyword evidence="2" id="KW-1185">Reference proteome</keyword>